<gene>
    <name evidence="1" type="ORF">CEPIT_LOCUS1213</name>
</gene>
<accession>A0AAV0C1C9</accession>
<organism evidence="1 2">
    <name type="scientific">Cuscuta epithymum</name>
    <dbReference type="NCBI Taxonomy" id="186058"/>
    <lineage>
        <taxon>Eukaryota</taxon>
        <taxon>Viridiplantae</taxon>
        <taxon>Streptophyta</taxon>
        <taxon>Embryophyta</taxon>
        <taxon>Tracheophyta</taxon>
        <taxon>Spermatophyta</taxon>
        <taxon>Magnoliopsida</taxon>
        <taxon>eudicotyledons</taxon>
        <taxon>Gunneridae</taxon>
        <taxon>Pentapetalae</taxon>
        <taxon>asterids</taxon>
        <taxon>lamiids</taxon>
        <taxon>Solanales</taxon>
        <taxon>Convolvulaceae</taxon>
        <taxon>Cuscuteae</taxon>
        <taxon>Cuscuta</taxon>
        <taxon>Cuscuta subgen. Cuscuta</taxon>
    </lineage>
</organism>
<keyword evidence="2" id="KW-1185">Reference proteome</keyword>
<comment type="caution">
    <text evidence="1">The sequence shown here is derived from an EMBL/GenBank/DDBJ whole genome shotgun (WGS) entry which is preliminary data.</text>
</comment>
<evidence type="ECO:0000313" key="1">
    <source>
        <dbReference type="EMBL" id="CAH9058267.1"/>
    </source>
</evidence>
<sequence length="120" mass="12643">MAWAGIWDKGWGRGTLGRDWGEGGEGAGGLGRGGVRQRLSTGHCWGVFGAECECGSRVIGHNVGGDNFTEPETVPVTCFPTVTVEVVNKTMVTGEVVTEMDGVTGTLATNWDSDHWSDGN</sequence>
<reference evidence="1" key="1">
    <citation type="submission" date="2022-07" db="EMBL/GenBank/DDBJ databases">
        <authorList>
            <person name="Macas J."/>
            <person name="Novak P."/>
            <person name="Neumann P."/>
        </authorList>
    </citation>
    <scope>NUCLEOTIDE SEQUENCE</scope>
</reference>
<dbReference type="Proteomes" id="UP001152523">
    <property type="component" value="Unassembled WGS sequence"/>
</dbReference>
<evidence type="ECO:0000313" key="2">
    <source>
        <dbReference type="Proteomes" id="UP001152523"/>
    </source>
</evidence>
<name>A0AAV0C1C9_9ASTE</name>
<proteinExistence type="predicted"/>
<dbReference type="EMBL" id="CAMAPF010000008">
    <property type="protein sequence ID" value="CAH9058267.1"/>
    <property type="molecule type" value="Genomic_DNA"/>
</dbReference>
<dbReference type="AlphaFoldDB" id="A0AAV0C1C9"/>
<protein>
    <submittedName>
        <fullName evidence="1">Uncharacterized protein</fullName>
    </submittedName>
</protein>